<comment type="caution">
    <text evidence="2">The sequence shown here is derived from an EMBL/GenBank/DDBJ whole genome shotgun (WGS) entry which is preliminary data.</text>
</comment>
<evidence type="ECO:0000313" key="3">
    <source>
        <dbReference type="Proteomes" id="UP001603857"/>
    </source>
</evidence>
<reference evidence="2 3" key="1">
    <citation type="submission" date="2024-08" db="EMBL/GenBank/DDBJ databases">
        <title>Insights into the chromosomal genome structure of Flemingia macrophylla.</title>
        <authorList>
            <person name="Ding Y."/>
            <person name="Zhao Y."/>
            <person name="Bi W."/>
            <person name="Wu M."/>
            <person name="Zhao G."/>
            <person name="Gong Y."/>
            <person name="Li W."/>
            <person name="Zhang P."/>
        </authorList>
    </citation>
    <scope>NUCLEOTIDE SEQUENCE [LARGE SCALE GENOMIC DNA]</scope>
    <source>
        <strain evidence="2">DYQJB</strain>
        <tissue evidence="2">Leaf</tissue>
    </source>
</reference>
<dbReference type="Proteomes" id="UP001603857">
    <property type="component" value="Unassembled WGS sequence"/>
</dbReference>
<organism evidence="2 3">
    <name type="scientific">Flemingia macrophylla</name>
    <dbReference type="NCBI Taxonomy" id="520843"/>
    <lineage>
        <taxon>Eukaryota</taxon>
        <taxon>Viridiplantae</taxon>
        <taxon>Streptophyta</taxon>
        <taxon>Embryophyta</taxon>
        <taxon>Tracheophyta</taxon>
        <taxon>Spermatophyta</taxon>
        <taxon>Magnoliopsida</taxon>
        <taxon>eudicotyledons</taxon>
        <taxon>Gunneridae</taxon>
        <taxon>Pentapetalae</taxon>
        <taxon>rosids</taxon>
        <taxon>fabids</taxon>
        <taxon>Fabales</taxon>
        <taxon>Fabaceae</taxon>
        <taxon>Papilionoideae</taxon>
        <taxon>50 kb inversion clade</taxon>
        <taxon>NPAAA clade</taxon>
        <taxon>indigoferoid/millettioid clade</taxon>
        <taxon>Phaseoleae</taxon>
        <taxon>Flemingia</taxon>
    </lineage>
</organism>
<feature type="domain" description="Late embryogenesis abundant protein LEA-2 subgroup" evidence="1">
    <location>
        <begin position="4"/>
        <end position="91"/>
    </location>
</feature>
<proteinExistence type="predicted"/>
<keyword evidence="3" id="KW-1185">Reference proteome</keyword>
<gene>
    <name evidence="2" type="ORF">Fmac_028416</name>
</gene>
<evidence type="ECO:0000259" key="1">
    <source>
        <dbReference type="Pfam" id="PF03168"/>
    </source>
</evidence>
<protein>
    <recommendedName>
        <fullName evidence="1">Late embryogenesis abundant protein LEA-2 subgroup domain-containing protein</fullName>
    </recommendedName>
</protein>
<dbReference type="InterPro" id="IPR004864">
    <property type="entry name" value="LEA_2"/>
</dbReference>
<sequence length="118" mass="13076">MKSNPNKVGFKYSSSMAFLKYRGEVIGEVPFPDGKISSSETKQYNLNLTLLADRLFFNSQLYSDVISGTLPLNTFVRISVKVSIIGIKIHVVSSTSCDVAVQLSSKTINQNCHSKRKL</sequence>
<dbReference type="EMBL" id="JBGMDY010000010">
    <property type="protein sequence ID" value="KAL2319447.1"/>
    <property type="molecule type" value="Genomic_DNA"/>
</dbReference>
<name>A0ABD1L7F6_9FABA</name>
<dbReference type="Pfam" id="PF03168">
    <property type="entry name" value="LEA_2"/>
    <property type="match status" value="1"/>
</dbReference>
<evidence type="ECO:0000313" key="2">
    <source>
        <dbReference type="EMBL" id="KAL2319447.1"/>
    </source>
</evidence>
<dbReference type="AlphaFoldDB" id="A0ABD1L7F6"/>
<accession>A0ABD1L7F6</accession>